<reference evidence="5 6" key="1">
    <citation type="journal article" date="2016" name="DNA Res.">
        <title>The draft genome of MD-2 pineapple using hybrid error correction of long reads.</title>
        <authorList>
            <person name="Redwan R.M."/>
            <person name="Saidin A."/>
            <person name="Kumar S.V."/>
        </authorList>
    </citation>
    <scope>NUCLEOTIDE SEQUENCE [LARGE SCALE GENOMIC DNA]</scope>
    <source>
        <strain evidence="6">cv. MD2</strain>
        <tissue evidence="5">Leaf</tissue>
    </source>
</reference>
<name>A0A199VCD5_ANACO</name>
<feature type="compositionally biased region" description="Pro residues" evidence="2">
    <location>
        <begin position="195"/>
        <end position="221"/>
    </location>
</feature>
<feature type="coiled-coil region" evidence="1">
    <location>
        <begin position="692"/>
        <end position="723"/>
    </location>
</feature>
<feature type="domain" description="DUF632" evidence="3">
    <location>
        <begin position="369"/>
        <end position="631"/>
    </location>
</feature>
<evidence type="ECO:0008006" key="7">
    <source>
        <dbReference type="Google" id="ProtNLM"/>
    </source>
</evidence>
<evidence type="ECO:0000259" key="4">
    <source>
        <dbReference type="Pfam" id="PF04783"/>
    </source>
</evidence>
<evidence type="ECO:0000259" key="3">
    <source>
        <dbReference type="Pfam" id="PF04782"/>
    </source>
</evidence>
<keyword evidence="1" id="KW-0175">Coiled coil</keyword>
<gene>
    <name evidence="5" type="ORF">ACMD2_06816</name>
</gene>
<evidence type="ECO:0000256" key="2">
    <source>
        <dbReference type="SAM" id="MobiDB-lite"/>
    </source>
</evidence>
<feature type="compositionally biased region" description="Basic and acidic residues" evidence="2">
    <location>
        <begin position="165"/>
        <end position="177"/>
    </location>
</feature>
<dbReference type="PANTHER" id="PTHR21450">
    <property type="entry name" value="PROTEIN ALTERED PHOSPHATE STARVATION RESPONSE 1"/>
    <property type="match status" value="1"/>
</dbReference>
<feature type="region of interest" description="Disordered" evidence="2">
    <location>
        <begin position="122"/>
        <end position="326"/>
    </location>
</feature>
<feature type="compositionally biased region" description="Acidic residues" evidence="2">
    <location>
        <begin position="152"/>
        <end position="164"/>
    </location>
</feature>
<dbReference type="InterPro" id="IPR006867">
    <property type="entry name" value="DUF632"/>
</dbReference>
<evidence type="ECO:0000313" key="5">
    <source>
        <dbReference type="EMBL" id="OAY74450.1"/>
    </source>
</evidence>
<dbReference type="STRING" id="4615.A0A199VCD5"/>
<dbReference type="AlphaFoldDB" id="A0A199VCD5"/>
<dbReference type="PANTHER" id="PTHR21450:SF59">
    <property type="entry name" value="PROTEIN, PUTATIVE_ 48652-45869-RELATED"/>
    <property type="match status" value="1"/>
</dbReference>
<feature type="compositionally biased region" description="Basic and acidic residues" evidence="2">
    <location>
        <begin position="256"/>
        <end position="267"/>
    </location>
</feature>
<dbReference type="Pfam" id="PF04783">
    <property type="entry name" value="DUF630"/>
    <property type="match status" value="1"/>
</dbReference>
<protein>
    <recommendedName>
        <fullName evidence="7">Nitrate regulatory gene2 protein</fullName>
    </recommendedName>
</protein>
<dbReference type="InterPro" id="IPR006868">
    <property type="entry name" value="DUF630"/>
</dbReference>
<proteinExistence type="predicted"/>
<feature type="compositionally biased region" description="Gly residues" evidence="2">
    <location>
        <begin position="302"/>
        <end position="312"/>
    </location>
</feature>
<sequence length="765" mass="85026">MGCAQSKIELEESVARCRERKQQLRGAVVSRNAFAAAHSAYAVALKNTGAALSDYAHGESLHPHHLTHLHHLSHSASASASVSAAASSASASSSSSSSSAAAAAATAGVAGVAGVGPLPRSASMPADLPLPKPLESRPRTRSRPSPRFPIREEDEDEDDDDDVEEHGHGHGHGHEHGAEDEEEEEMEPRRGAAAVPPPPPRPPQPKPAGNPVATPPPPPMPESKGMETYDYFFGPEYTVPPPTLGQLEEQVPPSWPERRDLDTDRRPNKVSSADDPVVTIAPEKEAAPPRPPPTKAVKKVKQGGGGGGGGGSVHHQHAASAGAAVPMESSLKKGKAVAVASVAGQPSLNLVQLLNQIDDHFLQAFLRRIDHSARVMKAITWNRSFKGLPQTDDANDDFDNDEWETHATILDKMLAWEKKLYDEVKAGELMKIEYQRKVALLNKQKKRGVRPEVLEKTKSAVSHLHTRYIVDMQSMDSTVSEINRLRDHQLYPKLVDLVDGMGKMWGTMYEHHRSQLKIATGLRAFDISLAPKETSEAHHDRTIQLCEVVREWHSQFQKLMLHQKEYIKALNSWLKLNLIPIESSLKEKVSSPPRQADPPIKKLLHAWNDFLDKLPDELARAAINSFAEVIHNIVVYQQDELKSKHKCDETRKELDRKKKQFDDWRRKYMERRASMGEENTTEGGEGGNPDPVVERKIAVEALEIRLKEEEENHKKQCKQVREKSLGSLRMHLPELFRSLSEFAIAISEMYKKLWSITQSQEEDED</sequence>
<evidence type="ECO:0000313" key="6">
    <source>
        <dbReference type="Proteomes" id="UP000092600"/>
    </source>
</evidence>
<comment type="caution">
    <text evidence="5">The sequence shown here is derived from an EMBL/GenBank/DDBJ whole genome shotgun (WGS) entry which is preliminary data.</text>
</comment>
<dbReference type="Pfam" id="PF04782">
    <property type="entry name" value="DUF632"/>
    <property type="match status" value="1"/>
</dbReference>
<feature type="region of interest" description="Disordered" evidence="2">
    <location>
        <begin position="672"/>
        <end position="691"/>
    </location>
</feature>
<accession>A0A199VCD5</accession>
<evidence type="ECO:0000256" key="1">
    <source>
        <dbReference type="SAM" id="Coils"/>
    </source>
</evidence>
<organism evidence="5 6">
    <name type="scientific">Ananas comosus</name>
    <name type="common">Pineapple</name>
    <name type="synonym">Ananas ananas</name>
    <dbReference type="NCBI Taxonomy" id="4615"/>
    <lineage>
        <taxon>Eukaryota</taxon>
        <taxon>Viridiplantae</taxon>
        <taxon>Streptophyta</taxon>
        <taxon>Embryophyta</taxon>
        <taxon>Tracheophyta</taxon>
        <taxon>Spermatophyta</taxon>
        <taxon>Magnoliopsida</taxon>
        <taxon>Liliopsida</taxon>
        <taxon>Poales</taxon>
        <taxon>Bromeliaceae</taxon>
        <taxon>Bromelioideae</taxon>
        <taxon>Ananas</taxon>
    </lineage>
</organism>
<dbReference type="EMBL" id="LSRQ01002399">
    <property type="protein sequence ID" value="OAY74450.1"/>
    <property type="molecule type" value="Genomic_DNA"/>
</dbReference>
<feature type="domain" description="DUF630" evidence="4">
    <location>
        <begin position="1"/>
        <end position="59"/>
    </location>
</feature>
<dbReference type="Proteomes" id="UP000092600">
    <property type="component" value="Unassembled WGS sequence"/>
</dbReference>